<reference evidence="1 4" key="2">
    <citation type="submission" date="2019-07" db="EMBL/GenBank/DDBJ databases">
        <title>Whole genome shotgun sequence of Lactobacillus siliginis NBRC 101315.</title>
        <authorList>
            <person name="Hosoyama A."/>
            <person name="Uohara A."/>
            <person name="Ohji S."/>
            <person name="Ichikawa N."/>
        </authorList>
    </citation>
    <scope>NUCLEOTIDE SEQUENCE [LARGE SCALE GENOMIC DNA]</scope>
    <source>
        <strain evidence="1 4">NBRC 101315</strain>
    </source>
</reference>
<name>A0A0R2LDL0_9LACO</name>
<dbReference type="AlphaFoldDB" id="A0A0R2LDL0"/>
<dbReference type="Proteomes" id="UP000051139">
    <property type="component" value="Unassembled WGS sequence"/>
</dbReference>
<organism evidence="2 3">
    <name type="scientific">Furfurilactobacillus siliginis</name>
    <dbReference type="NCBI Taxonomy" id="348151"/>
    <lineage>
        <taxon>Bacteria</taxon>
        <taxon>Bacillati</taxon>
        <taxon>Bacillota</taxon>
        <taxon>Bacilli</taxon>
        <taxon>Lactobacillales</taxon>
        <taxon>Lactobacillaceae</taxon>
        <taxon>Furfurilactobacillus</taxon>
    </lineage>
</organism>
<keyword evidence="3" id="KW-1185">Reference proteome</keyword>
<evidence type="ECO:0000313" key="3">
    <source>
        <dbReference type="Proteomes" id="UP000051139"/>
    </source>
</evidence>
<dbReference type="Proteomes" id="UP000321429">
    <property type="component" value="Unassembled WGS sequence"/>
</dbReference>
<protein>
    <submittedName>
        <fullName evidence="2">Uncharacterized protein</fullName>
    </submittedName>
</protein>
<gene>
    <name evidence="2" type="ORF">IV55_GL001302</name>
    <name evidence="1" type="ORF">LSI01_16560</name>
</gene>
<dbReference type="OrthoDB" id="2304317at2"/>
<comment type="caution">
    <text evidence="2">The sequence shown here is derived from an EMBL/GenBank/DDBJ whole genome shotgun (WGS) entry which is preliminary data.</text>
</comment>
<evidence type="ECO:0000313" key="2">
    <source>
        <dbReference type="EMBL" id="KRN96340.1"/>
    </source>
</evidence>
<accession>A0A0R2LDL0</accession>
<dbReference type="PATRIC" id="fig|348151.3.peg.1339"/>
<evidence type="ECO:0000313" key="4">
    <source>
        <dbReference type="Proteomes" id="UP000321429"/>
    </source>
</evidence>
<proteinExistence type="predicted"/>
<dbReference type="EMBL" id="BJUD01000047">
    <property type="protein sequence ID" value="GEK29345.1"/>
    <property type="molecule type" value="Genomic_DNA"/>
</dbReference>
<dbReference type="STRING" id="348151.IV55_GL001302"/>
<reference evidence="2 3" key="1">
    <citation type="journal article" date="2015" name="Genome Announc.">
        <title>Expanding the biotechnology potential of lactobacilli through comparative genomics of 213 strains and associated genera.</title>
        <authorList>
            <person name="Sun Z."/>
            <person name="Harris H.M."/>
            <person name="McCann A."/>
            <person name="Guo C."/>
            <person name="Argimon S."/>
            <person name="Zhang W."/>
            <person name="Yang X."/>
            <person name="Jeffery I.B."/>
            <person name="Cooney J.C."/>
            <person name="Kagawa T.F."/>
            <person name="Liu W."/>
            <person name="Song Y."/>
            <person name="Salvetti E."/>
            <person name="Wrobel A."/>
            <person name="Rasinkangas P."/>
            <person name="Parkhill J."/>
            <person name="Rea M.C."/>
            <person name="O'Sullivan O."/>
            <person name="Ritari J."/>
            <person name="Douillard F.P."/>
            <person name="Paul Ross R."/>
            <person name="Yang R."/>
            <person name="Briner A.E."/>
            <person name="Felis G.E."/>
            <person name="de Vos W.M."/>
            <person name="Barrangou R."/>
            <person name="Klaenhammer T.R."/>
            <person name="Caufield P.W."/>
            <person name="Cui Y."/>
            <person name="Zhang H."/>
            <person name="O'Toole P.W."/>
        </authorList>
    </citation>
    <scope>NUCLEOTIDE SEQUENCE [LARGE SCALE GENOMIC DNA]</scope>
    <source>
        <strain evidence="2 3">DSM 22696</strain>
    </source>
</reference>
<evidence type="ECO:0000313" key="1">
    <source>
        <dbReference type="EMBL" id="GEK29345.1"/>
    </source>
</evidence>
<dbReference type="EMBL" id="JQCB01000004">
    <property type="protein sequence ID" value="KRN96340.1"/>
    <property type="molecule type" value="Genomic_DNA"/>
</dbReference>
<sequence length="102" mass="11512">MNDVIDYLVQHIDNDELLGKLVRDLVTFTPAESQTKTRQLTNNINQVARRFVDGSEQEDLTHVHRDPKAALADALRKQSTRKAVLEGQPLLSAPRYTTTQQG</sequence>
<dbReference type="RefSeq" id="WP_057809506.1">
    <property type="nucleotide sequence ID" value="NZ_BJUD01000047.1"/>
</dbReference>